<dbReference type="RefSeq" id="WP_379041167.1">
    <property type="nucleotide sequence ID" value="NZ_JBHSKW010000008.1"/>
</dbReference>
<organism evidence="2 3">
    <name type="scientific">Pedobacter alpinus</name>
    <dbReference type="NCBI Taxonomy" id="1590643"/>
    <lineage>
        <taxon>Bacteria</taxon>
        <taxon>Pseudomonadati</taxon>
        <taxon>Bacteroidota</taxon>
        <taxon>Sphingobacteriia</taxon>
        <taxon>Sphingobacteriales</taxon>
        <taxon>Sphingobacteriaceae</taxon>
        <taxon>Pedobacter</taxon>
    </lineage>
</organism>
<feature type="compositionally biased region" description="Basic and acidic residues" evidence="1">
    <location>
        <begin position="13"/>
        <end position="44"/>
    </location>
</feature>
<reference evidence="3" key="1">
    <citation type="journal article" date="2019" name="Int. J. Syst. Evol. Microbiol.">
        <title>The Global Catalogue of Microorganisms (GCM) 10K type strain sequencing project: providing services to taxonomists for standard genome sequencing and annotation.</title>
        <authorList>
            <consortium name="The Broad Institute Genomics Platform"/>
            <consortium name="The Broad Institute Genome Sequencing Center for Infectious Disease"/>
            <person name="Wu L."/>
            <person name="Ma J."/>
        </authorList>
    </citation>
    <scope>NUCLEOTIDE SEQUENCE [LARGE SCALE GENOMIC DNA]</scope>
    <source>
        <strain evidence="3">KCTC 42456</strain>
    </source>
</reference>
<sequence length="65" mass="7512">MENPQDPKNPVNGEEKVINDSDKVVNKKTENLHETTNEEHWVHDVNEEFGDDLILPDQDDDEVVN</sequence>
<dbReference type="EMBL" id="JBHULV010000003">
    <property type="protein sequence ID" value="MFD2730145.1"/>
    <property type="molecule type" value="Genomic_DNA"/>
</dbReference>
<evidence type="ECO:0000256" key="1">
    <source>
        <dbReference type="SAM" id="MobiDB-lite"/>
    </source>
</evidence>
<feature type="region of interest" description="Disordered" evidence="1">
    <location>
        <begin position="1"/>
        <end position="44"/>
    </location>
</feature>
<gene>
    <name evidence="2" type="ORF">ACFSSE_00350</name>
</gene>
<dbReference type="Proteomes" id="UP001597546">
    <property type="component" value="Unassembled WGS sequence"/>
</dbReference>
<keyword evidence="3" id="KW-1185">Reference proteome</keyword>
<proteinExistence type="predicted"/>
<name>A0ABW5TNI3_9SPHI</name>
<accession>A0ABW5TNI3</accession>
<evidence type="ECO:0000313" key="3">
    <source>
        <dbReference type="Proteomes" id="UP001597546"/>
    </source>
</evidence>
<evidence type="ECO:0000313" key="2">
    <source>
        <dbReference type="EMBL" id="MFD2730145.1"/>
    </source>
</evidence>
<protein>
    <submittedName>
        <fullName evidence="2">Uncharacterized protein</fullName>
    </submittedName>
</protein>
<comment type="caution">
    <text evidence="2">The sequence shown here is derived from an EMBL/GenBank/DDBJ whole genome shotgun (WGS) entry which is preliminary data.</text>
</comment>